<dbReference type="InterPro" id="IPR018060">
    <property type="entry name" value="HTH_AraC"/>
</dbReference>
<evidence type="ECO:0000256" key="2">
    <source>
        <dbReference type="ARBA" id="ARBA00023125"/>
    </source>
</evidence>
<protein>
    <submittedName>
        <fullName evidence="5">AraC family transcriptional regulator</fullName>
    </submittedName>
</protein>
<sequence>MQLATRWLSAGRVPIDVLAERLGYTSQAAFSRAFKRITGASPTSGRPSAAP</sequence>
<dbReference type="EMBL" id="JAMSKV010000002">
    <property type="protein sequence ID" value="MCQ8277583.1"/>
    <property type="molecule type" value="Genomic_DNA"/>
</dbReference>
<dbReference type="PRINTS" id="PR00032">
    <property type="entry name" value="HTHARAC"/>
</dbReference>
<comment type="caution">
    <text evidence="5">The sequence shown here is derived from an EMBL/GenBank/DDBJ whole genome shotgun (WGS) entry which is preliminary data.</text>
</comment>
<evidence type="ECO:0000259" key="4">
    <source>
        <dbReference type="PROSITE" id="PS01124"/>
    </source>
</evidence>
<dbReference type="RefSeq" id="WP_422863027.1">
    <property type="nucleotide sequence ID" value="NZ_JAMSKV010000002.1"/>
</dbReference>
<evidence type="ECO:0000256" key="3">
    <source>
        <dbReference type="ARBA" id="ARBA00023163"/>
    </source>
</evidence>
<evidence type="ECO:0000256" key="1">
    <source>
        <dbReference type="ARBA" id="ARBA00023015"/>
    </source>
</evidence>
<evidence type="ECO:0000313" key="5">
    <source>
        <dbReference type="EMBL" id="MCQ8277583.1"/>
    </source>
</evidence>
<name>A0ABT1W4B4_9PROT</name>
<keyword evidence="1" id="KW-0805">Transcription regulation</keyword>
<proteinExistence type="predicted"/>
<dbReference type="InterPro" id="IPR020449">
    <property type="entry name" value="Tscrpt_reg_AraC-type_HTH"/>
</dbReference>
<keyword evidence="2" id="KW-0238">DNA-binding</keyword>
<dbReference type="Gene3D" id="1.10.10.60">
    <property type="entry name" value="Homeodomain-like"/>
    <property type="match status" value="1"/>
</dbReference>
<keyword evidence="3" id="KW-0804">Transcription</keyword>
<dbReference type="Proteomes" id="UP001524587">
    <property type="component" value="Unassembled WGS sequence"/>
</dbReference>
<reference evidence="5 6" key="1">
    <citation type="submission" date="2022-06" db="EMBL/GenBank/DDBJ databases">
        <title>Endosaccharibacter gen. nov., sp. nov., endophytic bacteria isolated from sugarcane.</title>
        <authorList>
            <person name="Pitiwittayakul N."/>
            <person name="Yukphan P."/>
            <person name="Charoenyingcharoen P."/>
            <person name="Tanasupawat S."/>
        </authorList>
    </citation>
    <scope>NUCLEOTIDE SEQUENCE [LARGE SCALE GENOMIC DNA]</scope>
    <source>
        <strain evidence="5 6">KSS8</strain>
    </source>
</reference>
<dbReference type="PROSITE" id="PS01124">
    <property type="entry name" value="HTH_ARAC_FAMILY_2"/>
    <property type="match status" value="1"/>
</dbReference>
<keyword evidence="6" id="KW-1185">Reference proteome</keyword>
<organism evidence="5 6">
    <name type="scientific">Endosaccharibacter trunci</name>
    <dbReference type="NCBI Taxonomy" id="2812733"/>
    <lineage>
        <taxon>Bacteria</taxon>
        <taxon>Pseudomonadati</taxon>
        <taxon>Pseudomonadota</taxon>
        <taxon>Alphaproteobacteria</taxon>
        <taxon>Acetobacterales</taxon>
        <taxon>Acetobacteraceae</taxon>
        <taxon>Endosaccharibacter</taxon>
    </lineage>
</organism>
<accession>A0ABT1W4B4</accession>
<evidence type="ECO:0000313" key="6">
    <source>
        <dbReference type="Proteomes" id="UP001524587"/>
    </source>
</evidence>
<dbReference type="Pfam" id="PF12833">
    <property type="entry name" value="HTH_18"/>
    <property type="match status" value="1"/>
</dbReference>
<dbReference type="SUPFAM" id="SSF46689">
    <property type="entry name" value="Homeodomain-like"/>
    <property type="match status" value="1"/>
</dbReference>
<feature type="domain" description="HTH araC/xylS-type" evidence="4">
    <location>
        <begin position="1"/>
        <end position="48"/>
    </location>
</feature>
<dbReference type="InterPro" id="IPR009057">
    <property type="entry name" value="Homeodomain-like_sf"/>
</dbReference>
<gene>
    <name evidence="5" type="ORF">NFI95_03855</name>
</gene>